<dbReference type="InterPro" id="IPR001258">
    <property type="entry name" value="NHL_repeat"/>
</dbReference>
<feature type="repeat" description="NHL" evidence="2">
    <location>
        <begin position="237"/>
        <end position="278"/>
    </location>
</feature>
<dbReference type="InterPro" id="IPR050952">
    <property type="entry name" value="TRIM-NHL_E3_ligases"/>
</dbReference>
<evidence type="ECO:0000313" key="6">
    <source>
        <dbReference type="Proteomes" id="UP000242320"/>
    </source>
</evidence>
<feature type="repeat" description="NHL" evidence="2">
    <location>
        <begin position="73"/>
        <end position="103"/>
    </location>
</feature>
<keyword evidence="1" id="KW-0677">Repeat</keyword>
<dbReference type="PROSITE" id="PS51257">
    <property type="entry name" value="PROKAR_LIPOPROTEIN"/>
    <property type="match status" value="1"/>
</dbReference>
<sequence length="377" mass="39924">MMKLAEALSSRGPHALAAMTLLCVVALALVGCDGQRAPARDKSTSRPSATSTLSPSPKSPDAYRQSDVPLAGLKDPNAVAVDAAGAIYVTDAGNRRVLKLAAGSTSQTELPFTGLQNLTAIAVDPAGNVYVTDFNDGYPGVGRVVRLAAGSNAQSTVPITDLADPRGIAIDPTGGLYIADRRNKQVVNLPAGSASQRILPFRGLESPSGVAVDAAGAVYVTDVGTSRNRVLKLPSGSTSQTELPFTGLNQPTGVAVDRQGTVYITDLNNRQVLKLAAGSTSPVELPLQRHQFARKLERGWNGRRLHCRFHAGASSETRALLSRQARGAGPESRAPLGHSPLPKRTSWCRFTGSTRCRLRRLVGDQPVRWLRGRQQCP</sequence>
<dbReference type="PROSITE" id="PS51125">
    <property type="entry name" value="NHL"/>
    <property type="match status" value="3"/>
</dbReference>
<feature type="region of interest" description="Disordered" evidence="3">
    <location>
        <begin position="320"/>
        <end position="340"/>
    </location>
</feature>
<feature type="repeat" description="NHL" evidence="2">
    <location>
        <begin position="193"/>
        <end position="236"/>
    </location>
</feature>
<dbReference type="Gene3D" id="2.120.10.30">
    <property type="entry name" value="TolB, C-terminal domain"/>
    <property type="match status" value="2"/>
</dbReference>
<dbReference type="SUPFAM" id="SSF101898">
    <property type="entry name" value="NHL repeat"/>
    <property type="match status" value="1"/>
</dbReference>
<reference evidence="5 6" key="1">
    <citation type="submission" date="2017-04" db="EMBL/GenBank/DDBJ databases">
        <title>The new phylogeny of genus Mycobacterium.</title>
        <authorList>
            <person name="Tortoli E."/>
            <person name="Trovato A."/>
            <person name="Cirillo D.M."/>
        </authorList>
    </citation>
    <scope>NUCLEOTIDE SEQUENCE [LARGE SCALE GENOMIC DNA]</scope>
    <source>
        <strain evidence="5 6">DSM 45247</strain>
    </source>
</reference>
<name>A0A1X2KIL5_9MYCO</name>
<evidence type="ECO:0000256" key="3">
    <source>
        <dbReference type="SAM" id="MobiDB-lite"/>
    </source>
</evidence>
<dbReference type="EMBL" id="NCXM01000051">
    <property type="protein sequence ID" value="OSC21537.1"/>
    <property type="molecule type" value="Genomic_DNA"/>
</dbReference>
<dbReference type="InterPro" id="IPR035016">
    <property type="entry name" value="NHL_PKND"/>
</dbReference>
<evidence type="ECO:0000256" key="2">
    <source>
        <dbReference type="PROSITE-ProRule" id="PRU00504"/>
    </source>
</evidence>
<dbReference type="GO" id="GO:0008270">
    <property type="term" value="F:zinc ion binding"/>
    <property type="evidence" value="ECO:0007669"/>
    <property type="project" value="UniProtKB-KW"/>
</dbReference>
<dbReference type="Pfam" id="PF08450">
    <property type="entry name" value="SGL"/>
    <property type="match status" value="1"/>
</dbReference>
<feature type="compositionally biased region" description="Polar residues" evidence="3">
    <location>
        <begin position="45"/>
        <end position="56"/>
    </location>
</feature>
<feature type="domain" description="SMP-30/Gluconolactonase/LRE-like region" evidence="4">
    <location>
        <begin position="74"/>
        <end position="265"/>
    </location>
</feature>
<evidence type="ECO:0000313" key="5">
    <source>
        <dbReference type="EMBL" id="OSC21537.1"/>
    </source>
</evidence>
<organism evidence="5 6">
    <name type="scientific">Mycolicibacterium vulneris</name>
    <dbReference type="NCBI Taxonomy" id="547163"/>
    <lineage>
        <taxon>Bacteria</taxon>
        <taxon>Bacillati</taxon>
        <taxon>Actinomycetota</taxon>
        <taxon>Actinomycetes</taxon>
        <taxon>Mycobacteriales</taxon>
        <taxon>Mycobacteriaceae</taxon>
        <taxon>Mycolicibacterium</taxon>
    </lineage>
</organism>
<evidence type="ECO:0000256" key="1">
    <source>
        <dbReference type="ARBA" id="ARBA00022737"/>
    </source>
</evidence>
<dbReference type="PANTHER" id="PTHR24104:SF25">
    <property type="entry name" value="PROTEIN LIN-41"/>
    <property type="match status" value="1"/>
</dbReference>
<gene>
    <name evidence="5" type="ORF">B8W69_28460</name>
</gene>
<keyword evidence="6" id="KW-1185">Reference proteome</keyword>
<accession>A0A1X2KIL5</accession>
<dbReference type="Proteomes" id="UP000242320">
    <property type="component" value="Unassembled WGS sequence"/>
</dbReference>
<dbReference type="PANTHER" id="PTHR24104">
    <property type="entry name" value="E3 UBIQUITIN-PROTEIN LIGASE NHLRC1-RELATED"/>
    <property type="match status" value="1"/>
</dbReference>
<dbReference type="AlphaFoldDB" id="A0A1X2KIL5"/>
<dbReference type="InterPro" id="IPR011042">
    <property type="entry name" value="6-blade_b-propeller_TolB-like"/>
</dbReference>
<evidence type="ECO:0000259" key="4">
    <source>
        <dbReference type="Pfam" id="PF08450"/>
    </source>
</evidence>
<proteinExistence type="predicted"/>
<comment type="caution">
    <text evidence="5">The sequence shown here is derived from an EMBL/GenBank/DDBJ whole genome shotgun (WGS) entry which is preliminary data.</text>
</comment>
<dbReference type="InterPro" id="IPR013658">
    <property type="entry name" value="SGL"/>
</dbReference>
<dbReference type="CDD" id="cd14952">
    <property type="entry name" value="NHL_PKND_like"/>
    <property type="match status" value="1"/>
</dbReference>
<feature type="region of interest" description="Disordered" evidence="3">
    <location>
        <begin position="36"/>
        <end position="68"/>
    </location>
</feature>
<protein>
    <recommendedName>
        <fullName evidence="4">SMP-30/Gluconolactonase/LRE-like region domain-containing protein</fullName>
    </recommendedName>
</protein>
<dbReference type="OrthoDB" id="5240929at2"/>
<dbReference type="RefSeq" id="WP_085293010.1">
    <property type="nucleotide sequence ID" value="NZ_NCXM01000051.1"/>
</dbReference>